<protein>
    <submittedName>
        <fullName evidence="4">L-rhamnose catabolism isomerase</fullName>
    </submittedName>
</protein>
<evidence type="ECO:0000313" key="5">
    <source>
        <dbReference type="Proteomes" id="UP000721844"/>
    </source>
</evidence>
<evidence type="ECO:0000313" key="4">
    <source>
        <dbReference type="EMBL" id="MCB8878964.1"/>
    </source>
</evidence>
<dbReference type="SUPFAM" id="SSF51658">
    <property type="entry name" value="Xylose isomerase-like"/>
    <property type="match status" value="1"/>
</dbReference>
<evidence type="ECO:0000256" key="1">
    <source>
        <dbReference type="ARBA" id="ARBA00022723"/>
    </source>
</evidence>
<evidence type="ECO:0000256" key="2">
    <source>
        <dbReference type="ARBA" id="ARBA00023211"/>
    </source>
</evidence>
<keyword evidence="5" id="KW-1185">Reference proteome</keyword>
<dbReference type="PANTHER" id="PTHR30268:SF0">
    <property type="entry name" value="L-RHAMNOSE ISOMERASE"/>
    <property type="match status" value="1"/>
</dbReference>
<keyword evidence="1" id="KW-0479">Metal-binding</keyword>
<name>A0A963YY76_9PROT</name>
<dbReference type="AlphaFoldDB" id="A0A963YY76"/>
<proteinExistence type="predicted"/>
<keyword evidence="2" id="KW-0464">Manganese</keyword>
<dbReference type="EMBL" id="JAESVA010000001">
    <property type="protein sequence ID" value="MCB8878964.1"/>
    <property type="molecule type" value="Genomic_DNA"/>
</dbReference>
<sequence>MSIMDQIMSPALDTDFIASQNAPLAAAVQEEYDALGRTLDRRGIDIAAITSAVAAFAVASPSWAVGSGGTRFARFPMGGEPRNIFDKLEDCAVVNRLAGATPTVSLHFPWDEVDDLSGLKDFAGTLGLGFDAVNSNTFQDHPGNALHPLSYKYGSLSHTDPAVRAQAVAHNIHCAELGAKLGAPALTIWLGDGSNFPGQSNFTRAFERYIDSVKTVYASVPGDFKLFLEHKMYEPAFYSTVIQDWGSSLLAAQAVGENCLCLVDLGHHAPNVNIEMIVARLVHAGKLAGFHFNDSKYGDDDLDAGAIEPYRLFLVFNELVDAAYRKAPGFAPSYMLDQSHNVTDPIESLMTSAVEVQRAYAQALLVDRSALEGFQDANDPMMASQTLKRAFTTDVQPILAMARLQKDAAIDPVSAYRASGYRAAVTRIRPAKSGGSGGIV</sequence>
<evidence type="ECO:0000256" key="3">
    <source>
        <dbReference type="ARBA" id="ARBA00023235"/>
    </source>
</evidence>
<organism evidence="4 5">
    <name type="scientific">Acidisoma cellulosilyticum</name>
    <dbReference type="NCBI Taxonomy" id="2802395"/>
    <lineage>
        <taxon>Bacteria</taxon>
        <taxon>Pseudomonadati</taxon>
        <taxon>Pseudomonadota</taxon>
        <taxon>Alphaproteobacteria</taxon>
        <taxon>Acetobacterales</taxon>
        <taxon>Acidocellaceae</taxon>
        <taxon>Acidisoma</taxon>
    </lineage>
</organism>
<dbReference type="NCBIfam" id="TIGR02629">
    <property type="entry name" value="L_rham_iso_rhiz"/>
    <property type="match status" value="1"/>
</dbReference>
<dbReference type="Gene3D" id="3.20.20.150">
    <property type="entry name" value="Divalent-metal-dependent TIM barrel enzymes"/>
    <property type="match status" value="1"/>
</dbReference>
<dbReference type="GO" id="GO:0046872">
    <property type="term" value="F:metal ion binding"/>
    <property type="evidence" value="ECO:0007669"/>
    <property type="project" value="UniProtKB-KW"/>
</dbReference>
<reference evidence="4 5" key="1">
    <citation type="journal article" date="2021" name="Microorganisms">
        <title>Acidisoma silvae sp. nov. and Acidisomacellulosilytica sp. nov., Two Acidophilic Bacteria Isolated from Decaying Wood, Hydrolyzing Cellulose and Producing Poly-3-hydroxybutyrate.</title>
        <authorList>
            <person name="Mieszkin S."/>
            <person name="Pouder E."/>
            <person name="Uroz S."/>
            <person name="Simon-Colin C."/>
            <person name="Alain K."/>
        </authorList>
    </citation>
    <scope>NUCLEOTIDE SEQUENCE [LARGE SCALE GENOMIC DNA]</scope>
    <source>
        <strain evidence="4 5">HW T5.17</strain>
    </source>
</reference>
<dbReference type="Proteomes" id="UP000721844">
    <property type="component" value="Unassembled WGS sequence"/>
</dbReference>
<dbReference type="InterPro" id="IPR036237">
    <property type="entry name" value="Xyl_isomerase-like_sf"/>
</dbReference>
<keyword evidence="3 4" id="KW-0413">Isomerase</keyword>
<dbReference type="PANTHER" id="PTHR30268">
    <property type="entry name" value="L-RHAMNOSE ISOMERASE"/>
    <property type="match status" value="1"/>
</dbReference>
<dbReference type="GO" id="GO:0016853">
    <property type="term" value="F:isomerase activity"/>
    <property type="evidence" value="ECO:0007669"/>
    <property type="project" value="UniProtKB-KW"/>
</dbReference>
<dbReference type="InterPro" id="IPR013451">
    <property type="entry name" value="L_rhamnose_iso"/>
</dbReference>
<accession>A0A963YY76</accession>
<comment type="caution">
    <text evidence="4">The sequence shown here is derived from an EMBL/GenBank/DDBJ whole genome shotgun (WGS) entry which is preliminary data.</text>
</comment>
<gene>
    <name evidence="4" type="primary">rhaI</name>
    <name evidence="4" type="ORF">ACELLULO517_01870</name>
</gene>
<dbReference type="InterPro" id="IPR050337">
    <property type="entry name" value="L-rhamnose_isomerase"/>
</dbReference>